<dbReference type="PANTHER" id="PTHR33921">
    <property type="entry name" value="CALVIN CYCLE PROTEIN CP12-2, CHLOROPLASTIC"/>
    <property type="match status" value="1"/>
</dbReference>
<accession>B7JZP8</accession>
<evidence type="ECO:0000313" key="3">
    <source>
        <dbReference type="Proteomes" id="UP000008204"/>
    </source>
</evidence>
<dbReference type="HOGENOM" id="CLU_137076_2_1_3"/>
<gene>
    <name evidence="2" type="ordered locus">PCC8801_0914</name>
</gene>
<dbReference type="PANTHER" id="PTHR33921:SF15">
    <property type="entry name" value="CALVIN CYCLE PROTEIN CP12-2, CHLOROPLASTIC"/>
    <property type="match status" value="1"/>
</dbReference>
<dbReference type="GO" id="GO:0080153">
    <property type="term" value="P:negative regulation of reductive pentose-phosphate cycle"/>
    <property type="evidence" value="ECO:0007669"/>
    <property type="project" value="TreeGrafter"/>
</dbReference>
<dbReference type="OrthoDB" id="9553701at2"/>
<dbReference type="STRING" id="41431.PCC8801_0914"/>
<dbReference type="Pfam" id="PF02672">
    <property type="entry name" value="CP12"/>
    <property type="match status" value="1"/>
</dbReference>
<evidence type="ECO:0000259" key="1">
    <source>
        <dbReference type="SMART" id="SM01093"/>
    </source>
</evidence>
<dbReference type="RefSeq" id="WP_012594266.1">
    <property type="nucleotide sequence ID" value="NC_011726.1"/>
</dbReference>
<keyword evidence="3" id="KW-1185">Reference proteome</keyword>
<dbReference type="InterPro" id="IPR003823">
    <property type="entry name" value="CP12_dom"/>
</dbReference>
<dbReference type="eggNOG" id="COG0517">
    <property type="taxonomic scope" value="Bacteria"/>
</dbReference>
<sequence>MSNIEETIEKELQNAREVCSTEGANSGDCAAAWDAVEELQAEASHQRQNQPAKTDFQKYCDDNPDAVECRMYED</sequence>
<dbReference type="AlphaFoldDB" id="B7JZP8"/>
<organism evidence="2 3">
    <name type="scientific">Rippkaea orientalis (strain PCC 8801 / RF-1)</name>
    <name type="common">Cyanothece sp. (strain PCC 8801)</name>
    <dbReference type="NCBI Taxonomy" id="41431"/>
    <lineage>
        <taxon>Bacteria</taxon>
        <taxon>Bacillati</taxon>
        <taxon>Cyanobacteriota</taxon>
        <taxon>Cyanophyceae</taxon>
        <taxon>Oscillatoriophycideae</taxon>
        <taxon>Chroococcales</taxon>
        <taxon>Aphanothecaceae</taxon>
        <taxon>Rippkaea</taxon>
        <taxon>Rippkaea orientalis</taxon>
    </lineage>
</organism>
<dbReference type="Proteomes" id="UP000008204">
    <property type="component" value="Chromosome"/>
</dbReference>
<reference evidence="3" key="1">
    <citation type="journal article" date="2011" name="MBio">
        <title>Novel metabolic attributes of the genus Cyanothece, comprising a group of unicellular nitrogen-fixing Cyanobacteria.</title>
        <authorList>
            <person name="Bandyopadhyay A."/>
            <person name="Elvitigala T."/>
            <person name="Welsh E."/>
            <person name="Stockel J."/>
            <person name="Liberton M."/>
            <person name="Min H."/>
            <person name="Sherman L.A."/>
            <person name="Pakrasi H.B."/>
        </authorList>
    </citation>
    <scope>NUCLEOTIDE SEQUENCE [LARGE SCALE GENOMIC DNA]</scope>
    <source>
        <strain evidence="3">PCC 8801</strain>
    </source>
</reference>
<dbReference type="SMART" id="SM01093">
    <property type="entry name" value="CP12"/>
    <property type="match status" value="1"/>
</dbReference>
<feature type="domain" description="CP12" evidence="1">
    <location>
        <begin position="4"/>
        <end position="74"/>
    </location>
</feature>
<evidence type="ECO:0000313" key="2">
    <source>
        <dbReference type="EMBL" id="ACK64991.1"/>
    </source>
</evidence>
<dbReference type="InterPro" id="IPR039314">
    <property type="entry name" value="CP12-like"/>
</dbReference>
<protein>
    <recommendedName>
        <fullName evidence="1">CP12 domain-containing protein</fullName>
    </recommendedName>
</protein>
<name>B7JZP8_RIPO1</name>
<dbReference type="KEGG" id="cyp:PCC8801_0914"/>
<dbReference type="EMBL" id="CP001287">
    <property type="protein sequence ID" value="ACK64991.1"/>
    <property type="molecule type" value="Genomic_DNA"/>
</dbReference>
<proteinExistence type="predicted"/>